<proteinExistence type="predicted"/>
<reference evidence="2" key="1">
    <citation type="journal article" date="2019" name="Int. J. Syst. Evol. Microbiol.">
        <title>The Global Catalogue of Microorganisms (GCM) 10K type strain sequencing project: providing services to taxonomists for standard genome sequencing and annotation.</title>
        <authorList>
            <consortium name="The Broad Institute Genomics Platform"/>
            <consortium name="The Broad Institute Genome Sequencing Center for Infectious Disease"/>
            <person name="Wu L."/>
            <person name="Ma J."/>
        </authorList>
    </citation>
    <scope>NUCLEOTIDE SEQUENCE [LARGE SCALE GENOMIC DNA]</scope>
    <source>
        <strain evidence="2">KCTC 42443</strain>
    </source>
</reference>
<keyword evidence="2" id="KW-1185">Reference proteome</keyword>
<protein>
    <submittedName>
        <fullName evidence="1">Uncharacterized protein</fullName>
    </submittedName>
</protein>
<name>A0ABQ3IY84_9RHOB</name>
<organism evidence="1 2">
    <name type="scientific">Aliiroseovarius zhejiangensis</name>
    <dbReference type="NCBI Taxonomy" id="1632025"/>
    <lineage>
        <taxon>Bacteria</taxon>
        <taxon>Pseudomonadati</taxon>
        <taxon>Pseudomonadota</taxon>
        <taxon>Alphaproteobacteria</taxon>
        <taxon>Rhodobacterales</taxon>
        <taxon>Paracoccaceae</taxon>
        <taxon>Aliiroseovarius</taxon>
    </lineage>
</organism>
<dbReference type="EMBL" id="BNCH01000003">
    <property type="protein sequence ID" value="GHE98330.1"/>
    <property type="molecule type" value="Genomic_DNA"/>
</dbReference>
<evidence type="ECO:0000313" key="2">
    <source>
        <dbReference type="Proteomes" id="UP000609802"/>
    </source>
</evidence>
<sequence length="64" mass="7227">MRKGKLIDLSLDRLDDIPVRMTKAGHSRAARSIQVFISIRINDIYAISFYRDGRDGFGVTGEDV</sequence>
<gene>
    <name evidence="1" type="ORF">GCM10016455_18780</name>
</gene>
<accession>A0ABQ3IY84</accession>
<evidence type="ECO:0000313" key="1">
    <source>
        <dbReference type="EMBL" id="GHE98330.1"/>
    </source>
</evidence>
<dbReference type="Proteomes" id="UP000609802">
    <property type="component" value="Unassembled WGS sequence"/>
</dbReference>
<comment type="caution">
    <text evidence="1">The sequence shown here is derived from an EMBL/GenBank/DDBJ whole genome shotgun (WGS) entry which is preliminary data.</text>
</comment>